<dbReference type="GO" id="GO:0016887">
    <property type="term" value="F:ATP hydrolysis activity"/>
    <property type="evidence" value="ECO:0007669"/>
    <property type="project" value="RHEA"/>
</dbReference>
<dbReference type="GO" id="GO:0000723">
    <property type="term" value="P:telomere maintenance"/>
    <property type="evidence" value="ECO:0007669"/>
    <property type="project" value="InterPro"/>
</dbReference>
<dbReference type="STRING" id="37653.A0A0L8GKC8"/>
<keyword evidence="1" id="KW-0234">DNA repair</keyword>
<dbReference type="Pfam" id="PF05970">
    <property type="entry name" value="PIF1"/>
    <property type="match status" value="2"/>
</dbReference>
<name>A0A0L8GKC8_OCTBM</name>
<comment type="catalytic activity">
    <reaction evidence="1">
        <text>ATP + H2O = ADP + phosphate + H(+)</text>
        <dbReference type="Rhea" id="RHEA:13065"/>
        <dbReference type="ChEBI" id="CHEBI:15377"/>
        <dbReference type="ChEBI" id="CHEBI:15378"/>
        <dbReference type="ChEBI" id="CHEBI:30616"/>
        <dbReference type="ChEBI" id="CHEBI:43474"/>
        <dbReference type="ChEBI" id="CHEBI:456216"/>
        <dbReference type="EC" id="5.6.2.3"/>
    </reaction>
</comment>
<keyword evidence="1" id="KW-0233">DNA recombination</keyword>
<keyword evidence="1" id="KW-0378">Hydrolase</keyword>
<dbReference type="AlphaFoldDB" id="A0A0L8GKC8"/>
<evidence type="ECO:0000313" key="3">
    <source>
        <dbReference type="EMBL" id="KOF77462.1"/>
    </source>
</evidence>
<comment type="similarity">
    <text evidence="1">Belongs to the helicase family.</text>
</comment>
<organism evidence="3">
    <name type="scientific">Octopus bimaculoides</name>
    <name type="common">California two-spotted octopus</name>
    <dbReference type="NCBI Taxonomy" id="37653"/>
    <lineage>
        <taxon>Eukaryota</taxon>
        <taxon>Metazoa</taxon>
        <taxon>Spiralia</taxon>
        <taxon>Lophotrochozoa</taxon>
        <taxon>Mollusca</taxon>
        <taxon>Cephalopoda</taxon>
        <taxon>Coleoidea</taxon>
        <taxon>Octopodiformes</taxon>
        <taxon>Octopoda</taxon>
        <taxon>Incirrata</taxon>
        <taxon>Octopodidae</taxon>
        <taxon>Octopus</taxon>
    </lineage>
</organism>
<dbReference type="PANTHER" id="PTHR10492">
    <property type="match status" value="1"/>
</dbReference>
<proteinExistence type="inferred from homology"/>
<feature type="domain" description="DNA helicase Pif1-like DEAD-box helicase" evidence="2">
    <location>
        <begin position="1"/>
        <end position="45"/>
    </location>
</feature>
<keyword evidence="1" id="KW-0347">Helicase</keyword>
<dbReference type="InterPro" id="IPR027417">
    <property type="entry name" value="P-loop_NTPase"/>
</dbReference>
<keyword evidence="1" id="KW-0227">DNA damage</keyword>
<feature type="domain" description="DNA helicase Pif1-like DEAD-box helicase" evidence="2">
    <location>
        <begin position="53"/>
        <end position="141"/>
    </location>
</feature>
<feature type="non-terminal residue" evidence="3">
    <location>
        <position position="1"/>
    </location>
</feature>
<dbReference type="InterPro" id="IPR010285">
    <property type="entry name" value="DNA_helicase_pif1-like_DEAD"/>
</dbReference>
<dbReference type="GO" id="GO:0006310">
    <property type="term" value="P:DNA recombination"/>
    <property type="evidence" value="ECO:0007669"/>
    <property type="project" value="UniProtKB-KW"/>
</dbReference>
<keyword evidence="1" id="KW-0067">ATP-binding</keyword>
<dbReference type="Gene3D" id="3.40.50.300">
    <property type="entry name" value="P-loop containing nucleotide triphosphate hydrolases"/>
    <property type="match status" value="1"/>
</dbReference>
<gene>
    <name evidence="3" type="ORF">OCBIM_22032082mg</name>
</gene>
<dbReference type="EC" id="5.6.2.3" evidence="1"/>
<dbReference type="PANTHER" id="PTHR10492:SF57">
    <property type="entry name" value="ATP-DEPENDENT DNA HELICASE"/>
    <property type="match status" value="1"/>
</dbReference>
<dbReference type="GO" id="GO:0005524">
    <property type="term" value="F:ATP binding"/>
    <property type="evidence" value="ECO:0007669"/>
    <property type="project" value="UniProtKB-KW"/>
</dbReference>
<accession>A0A0L8GKC8</accession>
<comment type="cofactor">
    <cofactor evidence="1">
        <name>Mg(2+)</name>
        <dbReference type="ChEBI" id="CHEBI:18420"/>
    </cofactor>
</comment>
<dbReference type="EMBL" id="KQ421430">
    <property type="protein sequence ID" value="KOF77462.1"/>
    <property type="molecule type" value="Genomic_DNA"/>
</dbReference>
<protein>
    <recommendedName>
        <fullName evidence="1">ATP-dependent DNA helicase</fullName>
        <ecNumber evidence="1">5.6.2.3</ecNumber>
    </recommendedName>
</protein>
<sequence>TGKMFLINLFFAKVRLDGCIALVVASSGIAATLLTGGRTAHSTFKQRPRSCIRRALIVWDEYTMSHRGVLEALDRSLSDLRGKGILMGEVTVDSVGDFRQTLPVIQKDTKADELQACFKQSYLWTQVTKLHLAVNMRAQLFGDQTAGLFSHQLLKIGKE</sequence>
<reference evidence="3" key="1">
    <citation type="submission" date="2015-07" db="EMBL/GenBank/DDBJ databases">
        <title>MeaNS - Measles Nucleotide Surveillance Program.</title>
        <authorList>
            <person name="Tran T."/>
            <person name="Druce J."/>
        </authorList>
    </citation>
    <scope>NUCLEOTIDE SEQUENCE</scope>
    <source>
        <strain evidence="3">UCB-OBI-ISO-001</strain>
        <tissue evidence="3">Gonad</tissue>
    </source>
</reference>
<dbReference type="GO" id="GO:0043139">
    <property type="term" value="F:5'-3' DNA helicase activity"/>
    <property type="evidence" value="ECO:0007669"/>
    <property type="project" value="UniProtKB-EC"/>
</dbReference>
<evidence type="ECO:0000259" key="2">
    <source>
        <dbReference type="Pfam" id="PF05970"/>
    </source>
</evidence>
<dbReference type="GO" id="GO:0006281">
    <property type="term" value="P:DNA repair"/>
    <property type="evidence" value="ECO:0007669"/>
    <property type="project" value="UniProtKB-KW"/>
</dbReference>
<keyword evidence="1" id="KW-0547">Nucleotide-binding</keyword>
<evidence type="ECO:0000256" key="1">
    <source>
        <dbReference type="RuleBase" id="RU363044"/>
    </source>
</evidence>